<protein>
    <submittedName>
        <fullName evidence="7">Uncharacterized protein</fullName>
    </submittedName>
</protein>
<dbReference type="AlphaFoldDB" id="A0A915KH16"/>
<evidence type="ECO:0000256" key="5">
    <source>
        <dbReference type="SAM" id="MobiDB-lite"/>
    </source>
</evidence>
<sequence>MVDIPEVEVLLAQKLSSGEPRIRKKALYRLEQRINACSSKNACATKEDFLKLWKGLYFCFWLQDKPLMQEELVDSIVALLGKINDTNQKLLFIEGFYEEIGNSWFTLDQWRMDKYLMFYRRMFRQILRWLKNIRWSENEMKRVFDIFRRCGLNADPDAYPLGLKLHFVSIYLDELDNMGAGELNSKQIHEFLSPFLDLLSDKKTNDTHFNAVLDEIFKLILQYCVSNQNEKKDSDQSTSQPILEFDLNRIKSMLFDIGKSKGIKPKRRGLIYRLVKKYDLLLAGKDPFYVEISEEADLSEEEIDQAAENLWKRHEKLKKKMALDETRKKRKMNDDGEERNSNKRSKIVKQSQEVKLRKKSPLNVKSISRVEKLKLKGRKITDLTGDNVLIAL</sequence>
<organism evidence="6 7">
    <name type="scientific">Romanomermis culicivorax</name>
    <name type="common">Nematode worm</name>
    <dbReference type="NCBI Taxonomy" id="13658"/>
    <lineage>
        <taxon>Eukaryota</taxon>
        <taxon>Metazoa</taxon>
        <taxon>Ecdysozoa</taxon>
        <taxon>Nematoda</taxon>
        <taxon>Enoplea</taxon>
        <taxon>Dorylaimia</taxon>
        <taxon>Mermithida</taxon>
        <taxon>Mermithoidea</taxon>
        <taxon>Mermithidae</taxon>
        <taxon>Romanomermis</taxon>
    </lineage>
</organism>
<feature type="compositionally biased region" description="Basic and acidic residues" evidence="5">
    <location>
        <begin position="322"/>
        <end position="341"/>
    </location>
</feature>
<evidence type="ECO:0000256" key="4">
    <source>
        <dbReference type="ARBA" id="ARBA00023242"/>
    </source>
</evidence>
<feature type="region of interest" description="Disordered" evidence="5">
    <location>
        <begin position="322"/>
        <end position="357"/>
    </location>
</feature>
<name>A0A915KH16_ROMCU</name>
<dbReference type="Pfam" id="PF05997">
    <property type="entry name" value="Nop52"/>
    <property type="match status" value="1"/>
</dbReference>
<dbReference type="GO" id="GO:0030688">
    <property type="term" value="C:preribosome, small subunit precursor"/>
    <property type="evidence" value="ECO:0007669"/>
    <property type="project" value="InterPro"/>
</dbReference>
<evidence type="ECO:0000256" key="3">
    <source>
        <dbReference type="ARBA" id="ARBA00022552"/>
    </source>
</evidence>
<reference evidence="7" key="1">
    <citation type="submission" date="2022-11" db="UniProtKB">
        <authorList>
            <consortium name="WormBaseParasite"/>
        </authorList>
    </citation>
    <scope>IDENTIFICATION</scope>
</reference>
<dbReference type="WBParaSite" id="nRc.2.0.1.t38123-RA">
    <property type="protein sequence ID" value="nRc.2.0.1.t38123-RA"/>
    <property type="gene ID" value="nRc.2.0.1.g38123"/>
</dbReference>
<accession>A0A915KH16</accession>
<dbReference type="PANTHER" id="PTHR13026:SF0">
    <property type="entry name" value="RIBOSOMAL RNA PROCESSING 1B"/>
    <property type="match status" value="1"/>
</dbReference>
<evidence type="ECO:0000313" key="7">
    <source>
        <dbReference type="WBParaSite" id="nRc.2.0.1.t38123-RA"/>
    </source>
</evidence>
<keyword evidence="6" id="KW-1185">Reference proteome</keyword>
<evidence type="ECO:0000313" key="6">
    <source>
        <dbReference type="Proteomes" id="UP000887565"/>
    </source>
</evidence>
<proteinExistence type="inferred from homology"/>
<evidence type="ECO:0000256" key="1">
    <source>
        <dbReference type="ARBA" id="ARBA00004123"/>
    </source>
</evidence>
<comment type="similarity">
    <text evidence="2">Belongs to the RRP1 family.</text>
</comment>
<dbReference type="PANTHER" id="PTHR13026">
    <property type="entry name" value="NNP-1 PROTEIN NOVEL NUCLEAR PROTEIN 1 NOP52"/>
    <property type="match status" value="1"/>
</dbReference>
<dbReference type="GO" id="GO:0006364">
    <property type="term" value="P:rRNA processing"/>
    <property type="evidence" value="ECO:0007669"/>
    <property type="project" value="UniProtKB-KW"/>
</dbReference>
<keyword evidence="4" id="KW-0539">Nucleus</keyword>
<dbReference type="GO" id="GO:0005634">
    <property type="term" value="C:nucleus"/>
    <property type="evidence" value="ECO:0007669"/>
    <property type="project" value="UniProtKB-SubCell"/>
</dbReference>
<dbReference type="OMA" id="REWVHID"/>
<comment type="subcellular location">
    <subcellularLocation>
        <location evidence="1">Nucleus</location>
    </subcellularLocation>
</comment>
<dbReference type="Proteomes" id="UP000887565">
    <property type="component" value="Unplaced"/>
</dbReference>
<dbReference type="InterPro" id="IPR010301">
    <property type="entry name" value="RRP1"/>
</dbReference>
<keyword evidence="3" id="KW-0698">rRNA processing</keyword>
<evidence type="ECO:0000256" key="2">
    <source>
        <dbReference type="ARBA" id="ARBA00006374"/>
    </source>
</evidence>